<sequence length="206" mass="23149">MAERKQVVVLKVESLRLRRSTTGQSASVKMEDRNLLRNFRQAPKPSTPVLVLSKLIMLAIPITQIVLGTIYLDKCPVQPYIPIYVLVSGVFTMVLSLLSCLPCARESEEPQNPLSSICTAWNSLMILFLFCWFIAGNVWIYSVYAPSYDPNDLTQYCHKTLYLFAFWLTTLVYILVGVLLVGGCCALLCMAVCGWSGFGNRFDDDI</sequence>
<evidence type="ECO:0000313" key="3">
    <source>
        <dbReference type="Proteomes" id="UP001152803"/>
    </source>
</evidence>
<dbReference type="AlphaFoldDB" id="A0A9Q1DP64"/>
<reference evidence="2" key="1">
    <citation type="journal article" date="2023" name="Science">
        <title>Genome structures resolve the early diversification of teleost fishes.</title>
        <authorList>
            <person name="Parey E."/>
            <person name="Louis A."/>
            <person name="Montfort J."/>
            <person name="Bouchez O."/>
            <person name="Roques C."/>
            <person name="Iampietro C."/>
            <person name="Lluch J."/>
            <person name="Castinel A."/>
            <person name="Donnadieu C."/>
            <person name="Desvignes T."/>
            <person name="Floi Bucao C."/>
            <person name="Jouanno E."/>
            <person name="Wen M."/>
            <person name="Mejri S."/>
            <person name="Dirks R."/>
            <person name="Jansen H."/>
            <person name="Henkel C."/>
            <person name="Chen W.J."/>
            <person name="Zahm M."/>
            <person name="Cabau C."/>
            <person name="Klopp C."/>
            <person name="Thompson A.W."/>
            <person name="Robinson-Rechavi M."/>
            <person name="Braasch I."/>
            <person name="Lecointre G."/>
            <person name="Bobe J."/>
            <person name="Postlethwait J.H."/>
            <person name="Berthelot C."/>
            <person name="Roest Crollius H."/>
            <person name="Guiguen Y."/>
        </authorList>
    </citation>
    <scope>NUCLEOTIDE SEQUENCE</scope>
    <source>
        <strain evidence="2">Concon-B</strain>
    </source>
</reference>
<keyword evidence="3" id="KW-1185">Reference proteome</keyword>
<dbReference type="OrthoDB" id="6157510at2759"/>
<dbReference type="Proteomes" id="UP001152803">
    <property type="component" value="Unassembled WGS sequence"/>
</dbReference>
<keyword evidence="1" id="KW-0812">Transmembrane</keyword>
<evidence type="ECO:0000313" key="2">
    <source>
        <dbReference type="EMBL" id="KAJ8276103.1"/>
    </source>
</evidence>
<protein>
    <submittedName>
        <fullName evidence="2">Uncharacterized protein</fullName>
    </submittedName>
</protein>
<evidence type="ECO:0000256" key="1">
    <source>
        <dbReference type="SAM" id="Phobius"/>
    </source>
</evidence>
<proteinExistence type="predicted"/>
<feature type="transmembrane region" description="Helical" evidence="1">
    <location>
        <begin position="83"/>
        <end position="104"/>
    </location>
</feature>
<dbReference type="InterPro" id="IPR040350">
    <property type="entry name" value="TMEM272"/>
</dbReference>
<feature type="transmembrane region" description="Helical" evidence="1">
    <location>
        <begin position="124"/>
        <end position="144"/>
    </location>
</feature>
<dbReference type="EMBL" id="JAFJMO010000005">
    <property type="protein sequence ID" value="KAJ8276103.1"/>
    <property type="molecule type" value="Genomic_DNA"/>
</dbReference>
<feature type="transmembrane region" description="Helical" evidence="1">
    <location>
        <begin position="164"/>
        <end position="193"/>
    </location>
</feature>
<dbReference type="PANTHER" id="PTHR33444">
    <property type="entry name" value="SI:DKEY-19B23.12-RELATED"/>
    <property type="match status" value="1"/>
</dbReference>
<accession>A0A9Q1DP64</accession>
<organism evidence="2 3">
    <name type="scientific">Conger conger</name>
    <name type="common">Conger eel</name>
    <name type="synonym">Muraena conger</name>
    <dbReference type="NCBI Taxonomy" id="82655"/>
    <lineage>
        <taxon>Eukaryota</taxon>
        <taxon>Metazoa</taxon>
        <taxon>Chordata</taxon>
        <taxon>Craniata</taxon>
        <taxon>Vertebrata</taxon>
        <taxon>Euteleostomi</taxon>
        <taxon>Actinopterygii</taxon>
        <taxon>Neopterygii</taxon>
        <taxon>Teleostei</taxon>
        <taxon>Anguilliformes</taxon>
        <taxon>Congridae</taxon>
        <taxon>Conger</taxon>
    </lineage>
</organism>
<keyword evidence="1" id="KW-0472">Membrane</keyword>
<comment type="caution">
    <text evidence="2">The sequence shown here is derived from an EMBL/GenBank/DDBJ whole genome shotgun (WGS) entry which is preliminary data.</text>
</comment>
<dbReference type="PANTHER" id="PTHR33444:SF2">
    <property type="entry name" value="MARVEL DOMAIN-CONTAINING PROTEIN"/>
    <property type="match status" value="1"/>
</dbReference>
<feature type="transmembrane region" description="Helical" evidence="1">
    <location>
        <begin position="49"/>
        <end position="71"/>
    </location>
</feature>
<keyword evidence="1" id="KW-1133">Transmembrane helix</keyword>
<name>A0A9Q1DP64_CONCO</name>
<gene>
    <name evidence="2" type="ORF">COCON_G00078550</name>
</gene>